<keyword evidence="7" id="KW-1185">Reference proteome</keyword>
<evidence type="ECO:0000256" key="3">
    <source>
        <dbReference type="ARBA" id="ARBA00022827"/>
    </source>
</evidence>
<gene>
    <name evidence="6" type="ORF">B5F75_02800</name>
</gene>
<dbReference type="PANTHER" id="PTHR42887:SF2">
    <property type="entry name" value="OS12G0638800 PROTEIN"/>
    <property type="match status" value="1"/>
</dbReference>
<dbReference type="SUPFAM" id="SSF160996">
    <property type="entry name" value="HI0933 insert domain-like"/>
    <property type="match status" value="1"/>
</dbReference>
<dbReference type="Gene3D" id="1.10.8.260">
    <property type="entry name" value="HI0933 insert domain-like"/>
    <property type="match status" value="1"/>
</dbReference>
<reference evidence="7" key="1">
    <citation type="submission" date="2017-04" db="EMBL/GenBank/DDBJ databases">
        <title>Function of individual gut microbiota members based on whole genome sequencing of pure cultures obtained from chicken caecum.</title>
        <authorList>
            <person name="Medvecky M."/>
            <person name="Cejkova D."/>
            <person name="Polansky O."/>
            <person name="Karasova D."/>
            <person name="Kubasova T."/>
            <person name="Cizek A."/>
            <person name="Rychlik I."/>
        </authorList>
    </citation>
    <scope>NUCLEOTIDE SEQUENCE [LARGE SCALE GENOMIC DNA]</scope>
    <source>
        <strain evidence="7">An273</strain>
    </source>
</reference>
<name>A0A1Y4DKG9_9BACT</name>
<keyword evidence="3" id="KW-0274">FAD</keyword>
<proteinExistence type="predicted"/>
<dbReference type="InterPro" id="IPR004792">
    <property type="entry name" value="BaiN-like"/>
</dbReference>
<protein>
    <recommendedName>
        <fullName evidence="8">Aminoacetone oxidase family FAD-binding enzyme</fullName>
    </recommendedName>
</protein>
<dbReference type="InterPro" id="IPR036188">
    <property type="entry name" value="FAD/NAD-bd_sf"/>
</dbReference>
<evidence type="ECO:0000313" key="6">
    <source>
        <dbReference type="EMBL" id="OUO56790.1"/>
    </source>
</evidence>
<dbReference type="Pfam" id="PF22780">
    <property type="entry name" value="HI0933_like_1st"/>
    <property type="match status" value="1"/>
</dbReference>
<comment type="caution">
    <text evidence="6">The sequence shown here is derived from an EMBL/GenBank/DDBJ whole genome shotgun (WGS) entry which is preliminary data.</text>
</comment>
<evidence type="ECO:0000313" key="7">
    <source>
        <dbReference type="Proteomes" id="UP000196368"/>
    </source>
</evidence>
<dbReference type="Proteomes" id="UP000196368">
    <property type="component" value="Unassembled WGS sequence"/>
</dbReference>
<dbReference type="NCBIfam" id="TIGR00275">
    <property type="entry name" value="aminoacetone oxidase family FAD-binding enzyme"/>
    <property type="match status" value="1"/>
</dbReference>
<dbReference type="InterPro" id="IPR023166">
    <property type="entry name" value="BaiN-like_dom_sf"/>
</dbReference>
<sequence>MLSKNQFHQAETGLFCYSIFMNTPQDFKNTVFHTAIIGAGASGLMCAGSFAQSKILIDRNAKFGVKVGVSGGGNCNFSNRFVSAADYLSQNKHFCKNALAAFTPQDFVDLLHAEHLPFEERADGQLFSFGAVPIVQMLVRRAKAAGTQFLPNTQALDVRLENGLFTVVTSEGPVRAQHVVLACGGLSFPALGASNFGFKMAQKFGLPVVETRPALVGLTFPKPLQARFRQLAGSSLSAVVSCGKHAFEGQLLFTHEGVSGPAVLQASLYWTPGQSVQIDFLPHINALEYLHAQKNKVHSFAAALHGKLSAKTAKTLLAPWEGDLPNAPRPQLQAAAQALNHFTFVPAGTAGYTRAEVTAGGVDTRAINPTTLEARDVPGLYVIGELLDVTGRLGGFNLQWAWSSGFAAAKALEKLF</sequence>
<dbReference type="Gene3D" id="3.50.50.60">
    <property type="entry name" value="FAD/NAD(P)-binding domain"/>
    <property type="match status" value="1"/>
</dbReference>
<evidence type="ECO:0000256" key="2">
    <source>
        <dbReference type="ARBA" id="ARBA00022630"/>
    </source>
</evidence>
<evidence type="ECO:0000259" key="4">
    <source>
        <dbReference type="Pfam" id="PF03486"/>
    </source>
</evidence>
<dbReference type="AlphaFoldDB" id="A0A1Y4DKG9"/>
<feature type="domain" description="RsdA/BaiN/AoA(So)-like Rossmann fold-like" evidence="4">
    <location>
        <begin position="33"/>
        <end position="410"/>
    </location>
</feature>
<evidence type="ECO:0008006" key="8">
    <source>
        <dbReference type="Google" id="ProtNLM"/>
    </source>
</evidence>
<dbReference type="InterPro" id="IPR057661">
    <property type="entry name" value="RsdA/BaiN/AoA(So)_Rossmann"/>
</dbReference>
<accession>A0A1Y4DKG9</accession>
<evidence type="ECO:0000256" key="1">
    <source>
        <dbReference type="ARBA" id="ARBA00001974"/>
    </source>
</evidence>
<dbReference type="EMBL" id="NFJD01000002">
    <property type="protein sequence ID" value="OUO56790.1"/>
    <property type="molecule type" value="Genomic_DNA"/>
</dbReference>
<keyword evidence="2" id="KW-0285">Flavoprotein</keyword>
<feature type="domain" description="RsdA/BaiN/AoA(So)-like insert" evidence="5">
    <location>
        <begin position="212"/>
        <end position="357"/>
    </location>
</feature>
<comment type="cofactor">
    <cofactor evidence="1">
        <name>FAD</name>
        <dbReference type="ChEBI" id="CHEBI:57692"/>
    </cofactor>
</comment>
<dbReference type="Gene3D" id="2.40.30.10">
    <property type="entry name" value="Translation factors"/>
    <property type="match status" value="1"/>
</dbReference>
<dbReference type="PANTHER" id="PTHR42887">
    <property type="entry name" value="OS12G0638800 PROTEIN"/>
    <property type="match status" value="1"/>
</dbReference>
<dbReference type="SUPFAM" id="SSF51905">
    <property type="entry name" value="FAD/NAD(P)-binding domain"/>
    <property type="match status" value="1"/>
</dbReference>
<dbReference type="Pfam" id="PF03486">
    <property type="entry name" value="HI0933_like"/>
    <property type="match status" value="1"/>
</dbReference>
<evidence type="ECO:0000259" key="5">
    <source>
        <dbReference type="Pfam" id="PF22780"/>
    </source>
</evidence>
<dbReference type="InterPro" id="IPR055178">
    <property type="entry name" value="RsdA/BaiN/AoA(So)-like_dom"/>
</dbReference>
<organism evidence="6 7">
    <name type="scientific">Candidatus Avelusimicrobium gallicola</name>
    <dbReference type="NCBI Taxonomy" id="2562704"/>
    <lineage>
        <taxon>Bacteria</taxon>
        <taxon>Pseudomonadati</taxon>
        <taxon>Elusimicrobiota</taxon>
        <taxon>Elusimicrobia</taxon>
        <taxon>Elusimicrobiales</taxon>
        <taxon>Elusimicrobiaceae</taxon>
        <taxon>Candidatus Avelusimicrobium</taxon>
    </lineage>
</organism>